<evidence type="ECO:0000313" key="3">
    <source>
        <dbReference type="Proteomes" id="UP000190286"/>
    </source>
</evidence>
<name>A0A1T4WW73_9FIRM</name>
<dbReference type="GeneID" id="93337593"/>
<feature type="transmembrane region" description="Helical" evidence="1">
    <location>
        <begin position="6"/>
        <end position="27"/>
    </location>
</feature>
<keyword evidence="1" id="KW-0812">Transmembrane</keyword>
<dbReference type="EMBL" id="FUYF01000004">
    <property type="protein sequence ID" value="SKA81554.1"/>
    <property type="molecule type" value="Genomic_DNA"/>
</dbReference>
<dbReference type="OrthoDB" id="1844048at2"/>
<dbReference type="AlphaFoldDB" id="A0A1T4WW73"/>
<proteinExistence type="predicted"/>
<keyword evidence="1" id="KW-1133">Transmembrane helix</keyword>
<protein>
    <recommendedName>
        <fullName evidence="4">DUF4367 domain-containing protein</fullName>
    </recommendedName>
</protein>
<keyword evidence="3" id="KW-1185">Reference proteome</keyword>
<evidence type="ECO:0000313" key="2">
    <source>
        <dbReference type="EMBL" id="SKA81554.1"/>
    </source>
</evidence>
<dbReference type="Proteomes" id="UP000190286">
    <property type="component" value="Unassembled WGS sequence"/>
</dbReference>
<sequence>MVDSLWFVLALVLLAVVSVALVLVLVLRREEAHCGRETRTEYLQPNYGETGGFRVSSAPSNETIIPYRYWLIEGQVSEIDYDIVPGRRMSLRTARTGQMLYPVGFFDLAFEDVQQYDIDGVTVTQSQNAGRITGISWTREGYEYLLYSLQPEMNMIAGLAVEFVTNTRAEAVV</sequence>
<dbReference type="RefSeq" id="WP_078784103.1">
    <property type="nucleotide sequence ID" value="NZ_FUYF01000004.1"/>
</dbReference>
<evidence type="ECO:0008006" key="4">
    <source>
        <dbReference type="Google" id="ProtNLM"/>
    </source>
</evidence>
<keyword evidence="1" id="KW-0472">Membrane</keyword>
<accession>A0A1T4WW73</accession>
<reference evidence="2 3" key="1">
    <citation type="submission" date="2017-02" db="EMBL/GenBank/DDBJ databases">
        <authorList>
            <person name="Peterson S.W."/>
        </authorList>
    </citation>
    <scope>NUCLEOTIDE SEQUENCE [LARGE SCALE GENOMIC DNA]</scope>
    <source>
        <strain evidence="2 3">ATCC 27749</strain>
    </source>
</reference>
<gene>
    <name evidence="2" type="ORF">SAMN02745178_01116</name>
</gene>
<organism evidence="2 3">
    <name type="scientific">Gemmiger formicilis</name>
    <dbReference type="NCBI Taxonomy" id="745368"/>
    <lineage>
        <taxon>Bacteria</taxon>
        <taxon>Bacillati</taxon>
        <taxon>Bacillota</taxon>
        <taxon>Clostridia</taxon>
        <taxon>Eubacteriales</taxon>
        <taxon>Gemmiger</taxon>
    </lineage>
</organism>
<evidence type="ECO:0000256" key="1">
    <source>
        <dbReference type="SAM" id="Phobius"/>
    </source>
</evidence>